<keyword evidence="1" id="KW-0812">Transmembrane</keyword>
<keyword evidence="1" id="KW-1133">Transmembrane helix</keyword>
<name>A0A3D6BVG1_9FLAO</name>
<dbReference type="Proteomes" id="UP000263268">
    <property type="component" value="Unassembled WGS sequence"/>
</dbReference>
<gene>
    <name evidence="2" type="ORF">DHV22_16125</name>
</gene>
<proteinExistence type="predicted"/>
<evidence type="ECO:0000313" key="2">
    <source>
        <dbReference type="EMBL" id="HCY83008.1"/>
    </source>
</evidence>
<dbReference type="AlphaFoldDB" id="A0A3D6BVG1"/>
<accession>A0A3D6BVG1</accession>
<keyword evidence="1" id="KW-0472">Membrane</keyword>
<sequence length="106" mass="12081">KNFETKATTVKESLARFIGIMDLTIKLNIYSGAAFNSVAFGWICYLANNKKGFVEGMFQIALMVTLATIVGAVVFYYLSRYEQKLKFGNYLNQLKSYLKNLQEKIN</sequence>
<feature type="transmembrane region" description="Helical" evidence="1">
    <location>
        <begin position="60"/>
        <end position="78"/>
    </location>
</feature>
<protein>
    <submittedName>
        <fullName evidence="2">Uncharacterized protein</fullName>
    </submittedName>
</protein>
<feature type="non-terminal residue" evidence="2">
    <location>
        <position position="1"/>
    </location>
</feature>
<feature type="transmembrane region" description="Helical" evidence="1">
    <location>
        <begin position="27"/>
        <end position="48"/>
    </location>
</feature>
<reference evidence="2 3" key="1">
    <citation type="journal article" date="2018" name="Nat. Biotechnol.">
        <title>A standardized bacterial taxonomy based on genome phylogeny substantially revises the tree of life.</title>
        <authorList>
            <person name="Parks D.H."/>
            <person name="Chuvochina M."/>
            <person name="Waite D.W."/>
            <person name="Rinke C."/>
            <person name="Skarshewski A."/>
            <person name="Chaumeil P.A."/>
            <person name="Hugenholtz P."/>
        </authorList>
    </citation>
    <scope>NUCLEOTIDE SEQUENCE [LARGE SCALE GENOMIC DNA]</scope>
    <source>
        <strain evidence="2">UBA10227</strain>
    </source>
</reference>
<evidence type="ECO:0000313" key="3">
    <source>
        <dbReference type="Proteomes" id="UP000263268"/>
    </source>
</evidence>
<organism evidence="2 3">
    <name type="scientific">Xanthomarina gelatinilytica</name>
    <dbReference type="NCBI Taxonomy" id="1137281"/>
    <lineage>
        <taxon>Bacteria</taxon>
        <taxon>Pseudomonadati</taxon>
        <taxon>Bacteroidota</taxon>
        <taxon>Flavobacteriia</taxon>
        <taxon>Flavobacteriales</taxon>
        <taxon>Flavobacteriaceae</taxon>
        <taxon>Xanthomarina</taxon>
    </lineage>
</organism>
<dbReference type="EMBL" id="DPRK01000259">
    <property type="protein sequence ID" value="HCY83008.1"/>
    <property type="molecule type" value="Genomic_DNA"/>
</dbReference>
<comment type="caution">
    <text evidence="2">The sequence shown here is derived from an EMBL/GenBank/DDBJ whole genome shotgun (WGS) entry which is preliminary data.</text>
</comment>
<evidence type="ECO:0000256" key="1">
    <source>
        <dbReference type="SAM" id="Phobius"/>
    </source>
</evidence>